<evidence type="ECO:0000313" key="2">
    <source>
        <dbReference type="Proteomes" id="UP000324897"/>
    </source>
</evidence>
<evidence type="ECO:0000313" key="1">
    <source>
        <dbReference type="EMBL" id="TVU41077.1"/>
    </source>
</evidence>
<dbReference type="AlphaFoldDB" id="A0A5J9VZJ9"/>
<proteinExistence type="predicted"/>
<accession>A0A5J9VZJ9</accession>
<reference evidence="1 2" key="1">
    <citation type="journal article" date="2019" name="Sci. Rep.">
        <title>A high-quality genome of Eragrostis curvula grass provides insights into Poaceae evolution and supports new strategies to enhance forage quality.</title>
        <authorList>
            <person name="Carballo J."/>
            <person name="Santos B.A.C.M."/>
            <person name="Zappacosta D."/>
            <person name="Garbus I."/>
            <person name="Selva J.P."/>
            <person name="Gallo C.A."/>
            <person name="Diaz A."/>
            <person name="Albertini E."/>
            <person name="Caccamo M."/>
            <person name="Echenique V."/>
        </authorList>
    </citation>
    <scope>NUCLEOTIDE SEQUENCE [LARGE SCALE GENOMIC DNA]</scope>
    <source>
        <strain evidence="2">cv. Victoria</strain>
        <tissue evidence="1">Leaf</tissue>
    </source>
</reference>
<sequence length="128" mass="13874">MISSFSICSPNMHAVLHIKVGAVWLPGDARAAAEENNELPHITQRGFKTFHHVVQSPAPTEFRGSPPEGVDCHRSVSNLQPLGFLNDDTSSQKRSLQPVGSVDGARLLVLADEEGEQSANEVARHRGQ</sequence>
<dbReference type="Gramene" id="TVU41077">
    <property type="protein sequence ID" value="TVU41077"/>
    <property type="gene ID" value="EJB05_14568"/>
</dbReference>
<protein>
    <submittedName>
        <fullName evidence="1">Uncharacterized protein</fullName>
    </submittedName>
</protein>
<dbReference type="Proteomes" id="UP000324897">
    <property type="component" value="Chromosome 4"/>
</dbReference>
<keyword evidence="2" id="KW-1185">Reference proteome</keyword>
<gene>
    <name evidence="1" type="ORF">EJB05_14568</name>
</gene>
<feature type="non-terminal residue" evidence="1">
    <location>
        <position position="1"/>
    </location>
</feature>
<organism evidence="1 2">
    <name type="scientific">Eragrostis curvula</name>
    <name type="common">weeping love grass</name>
    <dbReference type="NCBI Taxonomy" id="38414"/>
    <lineage>
        <taxon>Eukaryota</taxon>
        <taxon>Viridiplantae</taxon>
        <taxon>Streptophyta</taxon>
        <taxon>Embryophyta</taxon>
        <taxon>Tracheophyta</taxon>
        <taxon>Spermatophyta</taxon>
        <taxon>Magnoliopsida</taxon>
        <taxon>Liliopsida</taxon>
        <taxon>Poales</taxon>
        <taxon>Poaceae</taxon>
        <taxon>PACMAD clade</taxon>
        <taxon>Chloridoideae</taxon>
        <taxon>Eragrostideae</taxon>
        <taxon>Eragrostidinae</taxon>
        <taxon>Eragrostis</taxon>
    </lineage>
</organism>
<dbReference type="EMBL" id="RWGY01000007">
    <property type="protein sequence ID" value="TVU41077.1"/>
    <property type="molecule type" value="Genomic_DNA"/>
</dbReference>
<name>A0A5J9VZJ9_9POAL</name>
<comment type="caution">
    <text evidence="1">The sequence shown here is derived from an EMBL/GenBank/DDBJ whole genome shotgun (WGS) entry which is preliminary data.</text>
</comment>